<dbReference type="SMART" id="SM00490">
    <property type="entry name" value="HELICc"/>
    <property type="match status" value="1"/>
</dbReference>
<dbReference type="OrthoDB" id="423559at2759"/>
<evidence type="ECO:0000256" key="1">
    <source>
        <dbReference type="ARBA" id="ARBA00022723"/>
    </source>
</evidence>
<evidence type="ECO:0000313" key="8">
    <source>
        <dbReference type="EMBL" id="KAG0590383.1"/>
    </source>
</evidence>
<dbReference type="GO" id="GO:0016787">
    <property type="term" value="F:hydrolase activity"/>
    <property type="evidence" value="ECO:0007669"/>
    <property type="project" value="UniProtKB-KW"/>
</dbReference>
<keyword evidence="4" id="KW-0862">Zinc</keyword>
<dbReference type="SMART" id="SM00184">
    <property type="entry name" value="RING"/>
    <property type="match status" value="1"/>
</dbReference>
<evidence type="ECO:0000259" key="6">
    <source>
        <dbReference type="PROSITE" id="PS50089"/>
    </source>
</evidence>
<gene>
    <name evidence="8" type="ORF">KC19_1G095200</name>
</gene>
<dbReference type="PANTHER" id="PTHR45865:SF1">
    <property type="entry name" value="E3 UBIQUITIN-PROTEIN LIGASE SHPRH"/>
    <property type="match status" value="1"/>
</dbReference>
<dbReference type="Gene3D" id="3.40.50.300">
    <property type="entry name" value="P-loop containing nucleotide triphosphate hydrolases"/>
    <property type="match status" value="1"/>
</dbReference>
<dbReference type="SUPFAM" id="SSF52540">
    <property type="entry name" value="P-loop containing nucleoside triphosphate hydrolases"/>
    <property type="match status" value="1"/>
</dbReference>
<dbReference type="InterPro" id="IPR017907">
    <property type="entry name" value="Znf_RING_CS"/>
</dbReference>
<reference evidence="8" key="1">
    <citation type="submission" date="2020-06" db="EMBL/GenBank/DDBJ databases">
        <title>WGS assembly of Ceratodon purpureus strain R40.</title>
        <authorList>
            <person name="Carey S.B."/>
            <person name="Jenkins J."/>
            <person name="Shu S."/>
            <person name="Lovell J.T."/>
            <person name="Sreedasyam A."/>
            <person name="Maumus F."/>
            <person name="Tiley G.P."/>
            <person name="Fernandez-Pozo N."/>
            <person name="Barry K."/>
            <person name="Chen C."/>
            <person name="Wang M."/>
            <person name="Lipzen A."/>
            <person name="Daum C."/>
            <person name="Saski C.A."/>
            <person name="Payton A.C."/>
            <person name="Mcbreen J.C."/>
            <person name="Conrad R.E."/>
            <person name="Kollar L.M."/>
            <person name="Olsson S."/>
            <person name="Huttunen S."/>
            <person name="Landis J.B."/>
            <person name="Wickett N.J."/>
            <person name="Johnson M.G."/>
            <person name="Rensing S.A."/>
            <person name="Grimwood J."/>
            <person name="Schmutz J."/>
            <person name="Mcdaniel S.F."/>
        </authorList>
    </citation>
    <scope>NUCLEOTIDE SEQUENCE</scope>
    <source>
        <strain evidence="8">R40</strain>
    </source>
</reference>
<dbReference type="CDD" id="cd18793">
    <property type="entry name" value="SF2_C_SNF"/>
    <property type="match status" value="1"/>
</dbReference>
<dbReference type="Pfam" id="PF00271">
    <property type="entry name" value="Helicase_C"/>
    <property type="match status" value="1"/>
</dbReference>
<dbReference type="InterPro" id="IPR018957">
    <property type="entry name" value="Znf_C3HC4_RING-type"/>
</dbReference>
<dbReference type="InterPro" id="IPR001650">
    <property type="entry name" value="Helicase_C-like"/>
</dbReference>
<dbReference type="PROSITE" id="PS50089">
    <property type="entry name" value="ZF_RING_2"/>
    <property type="match status" value="1"/>
</dbReference>
<dbReference type="InterPro" id="IPR027417">
    <property type="entry name" value="P-loop_NTPase"/>
</dbReference>
<dbReference type="EMBL" id="CM026421">
    <property type="protein sequence ID" value="KAG0590383.1"/>
    <property type="molecule type" value="Genomic_DNA"/>
</dbReference>
<accession>A0A8T0J6F0</accession>
<dbReference type="PROSITE" id="PS00518">
    <property type="entry name" value="ZF_RING_1"/>
    <property type="match status" value="1"/>
</dbReference>
<evidence type="ECO:0000313" key="9">
    <source>
        <dbReference type="Proteomes" id="UP000822688"/>
    </source>
</evidence>
<comment type="caution">
    <text evidence="8">The sequence shown here is derived from an EMBL/GenBank/DDBJ whole genome shotgun (WGS) entry which is preliminary data.</text>
</comment>
<feature type="domain" description="RING-type" evidence="6">
    <location>
        <begin position="347"/>
        <end position="394"/>
    </location>
</feature>
<dbReference type="InterPro" id="IPR052583">
    <property type="entry name" value="ATP-helicase/E3_Ub-Ligase"/>
</dbReference>
<dbReference type="PROSITE" id="PS51194">
    <property type="entry name" value="HELICASE_CTER"/>
    <property type="match status" value="1"/>
</dbReference>
<dbReference type="InterPro" id="IPR048695">
    <property type="entry name" value="SHPRH_helical_2nd"/>
</dbReference>
<dbReference type="PANTHER" id="PTHR45865">
    <property type="entry name" value="E3 UBIQUITIN-PROTEIN LIGASE SHPRH FAMILY MEMBER"/>
    <property type="match status" value="1"/>
</dbReference>
<dbReference type="SUPFAM" id="SSF57850">
    <property type="entry name" value="RING/U-box"/>
    <property type="match status" value="1"/>
</dbReference>
<name>A0A8T0J6F0_CERPU</name>
<proteinExistence type="predicted"/>
<dbReference type="AlphaFoldDB" id="A0A8T0J6F0"/>
<dbReference type="InterPro" id="IPR049730">
    <property type="entry name" value="SNF2/RAD54-like_C"/>
</dbReference>
<dbReference type="Pfam" id="PF00097">
    <property type="entry name" value="zf-C3HC4"/>
    <property type="match status" value="1"/>
</dbReference>
<protein>
    <submittedName>
        <fullName evidence="8">Uncharacterized protein</fullName>
    </submittedName>
</protein>
<evidence type="ECO:0000256" key="4">
    <source>
        <dbReference type="ARBA" id="ARBA00022833"/>
    </source>
</evidence>
<keyword evidence="1" id="KW-0479">Metal-binding</keyword>
<dbReference type="InterPro" id="IPR001841">
    <property type="entry name" value="Znf_RING"/>
</dbReference>
<dbReference type="InterPro" id="IPR013083">
    <property type="entry name" value="Znf_RING/FYVE/PHD"/>
</dbReference>
<evidence type="ECO:0000256" key="3">
    <source>
        <dbReference type="ARBA" id="ARBA00022801"/>
    </source>
</evidence>
<sequence length="667" mass="73010">MEVLIGLEQQPEHGKDFVRKIHDQLLENDHLGEAGNMGRVRHHNISSIALRFQDISGLKMVLFRELEALEEGRKALLQQLSELGAKMENPSVNDAERAGNCSRCQPDMQGPACAHCEAEELFQAYENRLFFLKVTGAGDVAVSAEDALIAQHASLALKRRASNVGSGGKEAAVEVLDRRARNRGVISAQVSRAPSGTERVLTILKGQVNLGPGRDMLPAARKHLQLLEGMRKEFAQARVLALAQREVFFEVHELNMATTRLRLRFPGEIIPNISVLHPEQVPQQNVRLTGEKFAALEELRRVKGQLRYLNGVKSARQTAKPDALVGKTASSGSNIASKSVESSEEECPICHDSLGSRFMVLPCGHVLCCKCMLKLVDRSALPQGQKKVNCPSCRRRTNVAEVAYVVNASEKEEVDPFNKELQGGEKDKEDVNFASSVKGSYGTKLEAVIRRILRLKSEDPDTKVLVFSEWQGVLDVVEHALTTNHITYARVKGGGPTQMNAAISRFRGVESDPTASKKSGKKLAKVDETQGPVQVLLMPIKLGANGLNLVEAQHVILLEPLLNPSMEAQAINRVHRIGQTRPTFVHRFIVHDTVEESIYGLRRQKVVNISGAATRKSDVYSLTLKDLGSLFSIPTGDTSSVVPPEGFTPAKAAAAAAEARLFNILGS</sequence>
<keyword evidence="3" id="KW-0378">Hydrolase</keyword>
<dbReference type="Proteomes" id="UP000822688">
    <property type="component" value="Chromosome 1"/>
</dbReference>
<keyword evidence="2 5" id="KW-0863">Zinc-finger</keyword>
<feature type="domain" description="Helicase C-terminal" evidence="7">
    <location>
        <begin position="447"/>
        <end position="628"/>
    </location>
</feature>
<dbReference type="Pfam" id="PF21324">
    <property type="entry name" value="SHPRH_helical-2nd"/>
    <property type="match status" value="1"/>
</dbReference>
<keyword evidence="9" id="KW-1185">Reference proteome</keyword>
<evidence type="ECO:0000256" key="2">
    <source>
        <dbReference type="ARBA" id="ARBA00022771"/>
    </source>
</evidence>
<organism evidence="8 9">
    <name type="scientific">Ceratodon purpureus</name>
    <name type="common">Fire moss</name>
    <name type="synonym">Dicranum purpureum</name>
    <dbReference type="NCBI Taxonomy" id="3225"/>
    <lineage>
        <taxon>Eukaryota</taxon>
        <taxon>Viridiplantae</taxon>
        <taxon>Streptophyta</taxon>
        <taxon>Embryophyta</taxon>
        <taxon>Bryophyta</taxon>
        <taxon>Bryophytina</taxon>
        <taxon>Bryopsida</taxon>
        <taxon>Dicranidae</taxon>
        <taxon>Pseudoditrichales</taxon>
        <taxon>Ditrichaceae</taxon>
        <taxon>Ceratodon</taxon>
    </lineage>
</organism>
<evidence type="ECO:0000256" key="5">
    <source>
        <dbReference type="PROSITE-ProRule" id="PRU00175"/>
    </source>
</evidence>
<dbReference type="Gene3D" id="3.30.40.10">
    <property type="entry name" value="Zinc/RING finger domain, C3HC4 (zinc finger)"/>
    <property type="match status" value="1"/>
</dbReference>
<dbReference type="GO" id="GO:0008270">
    <property type="term" value="F:zinc ion binding"/>
    <property type="evidence" value="ECO:0007669"/>
    <property type="project" value="UniProtKB-KW"/>
</dbReference>
<evidence type="ECO:0000259" key="7">
    <source>
        <dbReference type="PROSITE" id="PS51194"/>
    </source>
</evidence>